<reference evidence="1 2" key="1">
    <citation type="submission" date="2017-12" db="EMBL/GenBank/DDBJ databases">
        <title>Comparative genomics of Botrytis spp.</title>
        <authorList>
            <person name="Valero-Jimenez C.A."/>
            <person name="Tapia P."/>
            <person name="Veloso J."/>
            <person name="Silva-Moreno E."/>
            <person name="Staats M."/>
            <person name="Valdes J.H."/>
            <person name="Van Kan J.A.L."/>
        </authorList>
    </citation>
    <scope>NUCLEOTIDE SEQUENCE [LARGE SCALE GENOMIC DNA]</scope>
    <source>
        <strain evidence="1 2">MUCL3349</strain>
    </source>
</reference>
<proteinExistence type="predicted"/>
<evidence type="ECO:0000313" key="1">
    <source>
        <dbReference type="EMBL" id="TGO81361.1"/>
    </source>
</evidence>
<gene>
    <name evidence="1" type="ORF">BPOR_1189g00010</name>
</gene>
<evidence type="ECO:0000313" key="2">
    <source>
        <dbReference type="Proteomes" id="UP000297280"/>
    </source>
</evidence>
<protein>
    <submittedName>
        <fullName evidence="1">Uncharacterized protein</fullName>
    </submittedName>
</protein>
<dbReference type="EMBL" id="PQXO01001182">
    <property type="protein sequence ID" value="TGO81361.1"/>
    <property type="molecule type" value="Genomic_DNA"/>
</dbReference>
<organism evidence="1 2">
    <name type="scientific">Botrytis porri</name>
    <dbReference type="NCBI Taxonomy" id="87229"/>
    <lineage>
        <taxon>Eukaryota</taxon>
        <taxon>Fungi</taxon>
        <taxon>Dikarya</taxon>
        <taxon>Ascomycota</taxon>
        <taxon>Pezizomycotina</taxon>
        <taxon>Leotiomycetes</taxon>
        <taxon>Helotiales</taxon>
        <taxon>Sclerotiniaceae</taxon>
        <taxon>Botrytis</taxon>
    </lineage>
</organism>
<keyword evidence="2" id="KW-1185">Reference proteome</keyword>
<name>A0A4Z1K5E6_9HELO</name>
<accession>A0A4Z1K5E6</accession>
<dbReference type="AlphaFoldDB" id="A0A4Z1K5E6"/>
<sequence>MPGTYNKTKLAVDEFLIHANLRADTIYYDKWYIMWRSVTGRLYNFISANGNIRDIFKPAHSIAFDVTLANSRERFPSIYGLIRDCNAIEEVLFVVRINDGPTECTSYEHWELMELNKDGTRVCYERYLGEFIELCDEADIRHQRLHRDEGARKANMRRLGGPRVRLIRLTRNGVRI</sequence>
<dbReference type="OrthoDB" id="3465313at2759"/>
<dbReference type="Proteomes" id="UP000297280">
    <property type="component" value="Unassembled WGS sequence"/>
</dbReference>
<comment type="caution">
    <text evidence="1">The sequence shown here is derived from an EMBL/GenBank/DDBJ whole genome shotgun (WGS) entry which is preliminary data.</text>
</comment>